<dbReference type="SUPFAM" id="SSF48403">
    <property type="entry name" value="Ankyrin repeat"/>
    <property type="match status" value="1"/>
</dbReference>
<dbReference type="PROSITE" id="PS50088">
    <property type="entry name" value="ANK_REPEAT"/>
    <property type="match status" value="1"/>
</dbReference>
<dbReference type="InterPro" id="IPR057517">
    <property type="entry name" value="SsdA-like_C"/>
</dbReference>
<dbReference type="Pfam" id="PF24120">
    <property type="entry name" value="SsdA_C"/>
    <property type="match status" value="1"/>
</dbReference>
<feature type="region of interest" description="Disordered" evidence="2">
    <location>
        <begin position="531"/>
        <end position="620"/>
    </location>
</feature>
<feature type="compositionally biased region" description="Acidic residues" evidence="2">
    <location>
        <begin position="421"/>
        <end position="434"/>
    </location>
</feature>
<dbReference type="InterPro" id="IPR036770">
    <property type="entry name" value="Ankyrin_rpt-contain_sf"/>
</dbReference>
<keyword evidence="1" id="KW-0040">ANK repeat</keyword>
<sequence length="681" mass="74800">MGSQKLASLADLKLQDIHIACLKGDVNALLKILPDNKAIASRTAQGETPLILASLFGQVEIVVILRQHHAAIEAVDNFRRNALAASADNAFNEARRAVFKKNGFVESETANLRRSAIAGLLAATTERKTYTGEPKGDISFRTTTDGLETYQRLGHIKISGVDPRPKTVGFIRDAVETSPRAWALSGWMESPSENPKLLSGEKWTMVALRRAAPAIGFRFKPHINDQGWARGQLPKRERGKFFASHVECQLAVWYCFTLVAATKSMPNASMTFLAAHLGRLREVDLGDARIAQINLNQPACKSCAKFLQALTKVTNIEFELVYGRSLSLIPEPIKSRNHPLAHESNLGETSDEDHGSETDNDLEDDSYDEAEDCIDYEGWQSDTGDDTLLEGQEEYETLPYVSTQKTALFQFDGSSGGGLDTEQDEANESDGMNDSEMAEDYQDDVVDKSYHCRSARKTCQGHGAEPTMDFNPSTTRSVESDAPGIILGTPIVSTPTTPFVSPRNMTPVTPFGGTVDCPIEIPPSPTEHMLATRKRRHQERLPRSNQYETAKERSRDGKRLKIKREAQAQGGGGRSQSLKARAPLTIRTSPAKRVPSAPKNVADNTTVTHAGSAPISDLNDHQRLSAQSKIRSFTYQSTPITPAAEHVHSLSYFTPVATPPTIVKSWNRIPWEGDSSDCENA</sequence>
<gene>
    <name evidence="4" type="ORF">SCAR479_01662</name>
</gene>
<dbReference type="EMBL" id="JARVKM010000003">
    <property type="protein sequence ID" value="KAK9781791.1"/>
    <property type="molecule type" value="Genomic_DNA"/>
</dbReference>
<proteinExistence type="predicted"/>
<dbReference type="Proteomes" id="UP001465668">
    <property type="component" value="Unassembled WGS sequence"/>
</dbReference>
<comment type="caution">
    <text evidence="4">The sequence shown here is derived from an EMBL/GenBank/DDBJ whole genome shotgun (WGS) entry which is preliminary data.</text>
</comment>
<evidence type="ECO:0000256" key="2">
    <source>
        <dbReference type="SAM" id="MobiDB-lite"/>
    </source>
</evidence>
<dbReference type="PROSITE" id="PS50297">
    <property type="entry name" value="ANK_REP_REGION"/>
    <property type="match status" value="1"/>
</dbReference>
<organism evidence="4 5">
    <name type="scientific">Seiridium cardinale</name>
    <dbReference type="NCBI Taxonomy" id="138064"/>
    <lineage>
        <taxon>Eukaryota</taxon>
        <taxon>Fungi</taxon>
        <taxon>Dikarya</taxon>
        <taxon>Ascomycota</taxon>
        <taxon>Pezizomycotina</taxon>
        <taxon>Sordariomycetes</taxon>
        <taxon>Xylariomycetidae</taxon>
        <taxon>Amphisphaeriales</taxon>
        <taxon>Sporocadaceae</taxon>
        <taxon>Seiridium</taxon>
    </lineage>
</organism>
<feature type="region of interest" description="Disordered" evidence="2">
    <location>
        <begin position="413"/>
        <end position="434"/>
    </location>
</feature>
<protein>
    <recommendedName>
        <fullName evidence="3">Single-strand DNA deaminase toxin A-like C-terminal domain-containing protein</fullName>
    </recommendedName>
</protein>
<evidence type="ECO:0000313" key="5">
    <source>
        <dbReference type="Proteomes" id="UP001465668"/>
    </source>
</evidence>
<name>A0ABR2Y6D6_9PEZI</name>
<feature type="compositionally biased region" description="Basic and acidic residues" evidence="2">
    <location>
        <begin position="549"/>
        <end position="566"/>
    </location>
</feature>
<evidence type="ECO:0000259" key="3">
    <source>
        <dbReference type="Pfam" id="PF24120"/>
    </source>
</evidence>
<reference evidence="4 5" key="1">
    <citation type="submission" date="2024-02" db="EMBL/GenBank/DDBJ databases">
        <title>First draft genome assembly of two strains of Seiridium cardinale.</title>
        <authorList>
            <person name="Emiliani G."/>
            <person name="Scali E."/>
        </authorList>
    </citation>
    <scope>NUCLEOTIDE SEQUENCE [LARGE SCALE GENOMIC DNA]</scope>
    <source>
        <strain evidence="4 5">BM-138-000479</strain>
    </source>
</reference>
<dbReference type="Gene3D" id="1.25.40.20">
    <property type="entry name" value="Ankyrin repeat-containing domain"/>
    <property type="match status" value="1"/>
</dbReference>
<feature type="region of interest" description="Disordered" evidence="2">
    <location>
        <begin position="459"/>
        <end position="479"/>
    </location>
</feature>
<feature type="repeat" description="ANK" evidence="1">
    <location>
        <begin position="45"/>
        <end position="77"/>
    </location>
</feature>
<feature type="region of interest" description="Disordered" evidence="2">
    <location>
        <begin position="337"/>
        <end position="365"/>
    </location>
</feature>
<feature type="domain" description="Single-strand DNA deaminase toxin A-like C-terminal" evidence="3">
    <location>
        <begin position="183"/>
        <end position="251"/>
    </location>
</feature>
<evidence type="ECO:0000256" key="1">
    <source>
        <dbReference type="PROSITE-ProRule" id="PRU00023"/>
    </source>
</evidence>
<keyword evidence="5" id="KW-1185">Reference proteome</keyword>
<dbReference type="InterPro" id="IPR002110">
    <property type="entry name" value="Ankyrin_rpt"/>
</dbReference>
<accession>A0ABR2Y6D6</accession>
<evidence type="ECO:0000313" key="4">
    <source>
        <dbReference type="EMBL" id="KAK9781791.1"/>
    </source>
</evidence>